<dbReference type="InterPro" id="IPR011907">
    <property type="entry name" value="RNase_III"/>
</dbReference>
<dbReference type="SUPFAM" id="SSF54768">
    <property type="entry name" value="dsRNA-binding domain-like"/>
    <property type="match status" value="1"/>
</dbReference>
<sequence>MDKLQQKINYQFKDIALLKLALTHRSMGKNNNERLEFLGDSILGVVISRELYKRFDHVDEGKLSRLRSHLVRGQTLAQLAGELELSDILILGPGELKSGGFRRESIQADAVEAIFGAVLLDSDFETINTVILDLYCDLLDDINPNDSLKDPKTQLQEYLQKRGNTLPKYELVKTVGKDHNAVFTMNCSLQDQAMQVEQAAKSIKRAEQLCAQILLDKLTTL</sequence>
<dbReference type="PROSITE" id="PS50142">
    <property type="entry name" value="RNASE_3_2"/>
    <property type="match status" value="1"/>
</dbReference>
<organism evidence="11">
    <name type="scientific">hydrothermal vent metagenome</name>
    <dbReference type="NCBI Taxonomy" id="652676"/>
    <lineage>
        <taxon>unclassified sequences</taxon>
        <taxon>metagenomes</taxon>
        <taxon>ecological metagenomes</taxon>
    </lineage>
</organism>
<evidence type="ECO:0000256" key="6">
    <source>
        <dbReference type="ARBA" id="ARBA00022801"/>
    </source>
</evidence>
<dbReference type="GO" id="GO:0004525">
    <property type="term" value="F:ribonuclease III activity"/>
    <property type="evidence" value="ECO:0007669"/>
    <property type="project" value="UniProtKB-EC"/>
</dbReference>
<accession>A0A1W1DM55</accession>
<dbReference type="InterPro" id="IPR000999">
    <property type="entry name" value="RNase_III_dom"/>
</dbReference>
<dbReference type="PANTHER" id="PTHR11207">
    <property type="entry name" value="RIBONUCLEASE III"/>
    <property type="match status" value="1"/>
</dbReference>
<dbReference type="PANTHER" id="PTHR11207:SF0">
    <property type="entry name" value="RIBONUCLEASE 3"/>
    <property type="match status" value="1"/>
</dbReference>
<name>A0A1W1DM55_9ZZZZ</name>
<keyword evidence="7" id="KW-0694">RNA-binding</keyword>
<dbReference type="GO" id="GO:0006364">
    <property type="term" value="P:rRNA processing"/>
    <property type="evidence" value="ECO:0007669"/>
    <property type="project" value="InterPro"/>
</dbReference>
<dbReference type="GO" id="GO:0010468">
    <property type="term" value="P:regulation of gene expression"/>
    <property type="evidence" value="ECO:0007669"/>
    <property type="project" value="TreeGrafter"/>
</dbReference>
<evidence type="ECO:0000259" key="8">
    <source>
        <dbReference type="PROSITE" id="PS50137"/>
    </source>
</evidence>
<dbReference type="InterPro" id="IPR036389">
    <property type="entry name" value="RNase_III_sf"/>
</dbReference>
<dbReference type="PROSITE" id="PS50137">
    <property type="entry name" value="DS_RBD"/>
    <property type="match status" value="1"/>
</dbReference>
<evidence type="ECO:0000313" key="10">
    <source>
        <dbReference type="EMBL" id="SFV78986.1"/>
    </source>
</evidence>
<feature type="domain" description="DRBM" evidence="8">
    <location>
        <begin position="150"/>
        <end position="220"/>
    </location>
</feature>
<dbReference type="Gene3D" id="1.10.1520.10">
    <property type="entry name" value="Ribonuclease III domain"/>
    <property type="match status" value="1"/>
</dbReference>
<dbReference type="GO" id="GO:0003725">
    <property type="term" value="F:double-stranded RNA binding"/>
    <property type="evidence" value="ECO:0007669"/>
    <property type="project" value="TreeGrafter"/>
</dbReference>
<dbReference type="InterPro" id="IPR014720">
    <property type="entry name" value="dsRBD_dom"/>
</dbReference>
<evidence type="ECO:0000256" key="4">
    <source>
        <dbReference type="ARBA" id="ARBA00022722"/>
    </source>
</evidence>
<evidence type="ECO:0000256" key="3">
    <source>
        <dbReference type="ARBA" id="ARBA00012177"/>
    </source>
</evidence>
<dbReference type="EMBL" id="FPHT01000246">
    <property type="protein sequence ID" value="SFV82462.1"/>
    <property type="molecule type" value="Genomic_DNA"/>
</dbReference>
<comment type="catalytic activity">
    <reaction evidence="1">
        <text>Endonucleolytic cleavage to 5'-phosphomonoester.</text>
        <dbReference type="EC" id="3.1.26.3"/>
    </reaction>
</comment>
<dbReference type="NCBIfam" id="TIGR02191">
    <property type="entry name" value="RNaseIII"/>
    <property type="match status" value="1"/>
</dbReference>
<dbReference type="CDD" id="cd10845">
    <property type="entry name" value="DSRM_RNAse_III_family"/>
    <property type="match status" value="1"/>
</dbReference>
<evidence type="ECO:0000256" key="7">
    <source>
        <dbReference type="ARBA" id="ARBA00022884"/>
    </source>
</evidence>
<dbReference type="Gene3D" id="3.30.160.20">
    <property type="match status" value="1"/>
</dbReference>
<dbReference type="SUPFAM" id="SSF69065">
    <property type="entry name" value="RNase III domain-like"/>
    <property type="match status" value="1"/>
</dbReference>
<feature type="domain" description="RNase III" evidence="9">
    <location>
        <begin position="1"/>
        <end position="123"/>
    </location>
</feature>
<keyword evidence="4" id="KW-0540">Nuclease</keyword>
<dbReference type="HAMAP" id="MF_00104">
    <property type="entry name" value="RNase_III"/>
    <property type="match status" value="1"/>
</dbReference>
<comment type="similarity">
    <text evidence="2">Belongs to the ribonuclease III family.</text>
</comment>
<dbReference type="SMART" id="SM00358">
    <property type="entry name" value="DSRM"/>
    <property type="match status" value="1"/>
</dbReference>
<keyword evidence="6 11" id="KW-0378">Hydrolase</keyword>
<protein>
    <recommendedName>
        <fullName evidence="3">ribonuclease III</fullName>
        <ecNumber evidence="3">3.1.26.3</ecNumber>
    </recommendedName>
</protein>
<dbReference type="Pfam" id="PF14622">
    <property type="entry name" value="Ribonucleas_3_3"/>
    <property type="match status" value="1"/>
</dbReference>
<evidence type="ECO:0000256" key="2">
    <source>
        <dbReference type="ARBA" id="ARBA00010183"/>
    </source>
</evidence>
<dbReference type="Pfam" id="PF00035">
    <property type="entry name" value="dsrm"/>
    <property type="match status" value="1"/>
</dbReference>
<dbReference type="SMART" id="SM00535">
    <property type="entry name" value="RIBOc"/>
    <property type="match status" value="1"/>
</dbReference>
<evidence type="ECO:0000256" key="1">
    <source>
        <dbReference type="ARBA" id="ARBA00000109"/>
    </source>
</evidence>
<evidence type="ECO:0000256" key="5">
    <source>
        <dbReference type="ARBA" id="ARBA00022759"/>
    </source>
</evidence>
<proteinExistence type="inferred from homology"/>
<gene>
    <name evidence="10" type="ORF">MNB_SUP05-11-583</name>
    <name evidence="11" type="ORF">MNB_SUP05-12-391</name>
</gene>
<dbReference type="FunFam" id="1.10.1520.10:FF:000001">
    <property type="entry name" value="Ribonuclease 3"/>
    <property type="match status" value="1"/>
</dbReference>
<keyword evidence="5" id="KW-0255">Endonuclease</keyword>
<dbReference type="EMBL" id="FPHS01000082">
    <property type="protein sequence ID" value="SFV78986.1"/>
    <property type="molecule type" value="Genomic_DNA"/>
</dbReference>
<dbReference type="EC" id="3.1.26.3" evidence="3"/>
<evidence type="ECO:0000313" key="11">
    <source>
        <dbReference type="EMBL" id="SFV82462.1"/>
    </source>
</evidence>
<dbReference type="PROSITE" id="PS00517">
    <property type="entry name" value="RNASE_3_1"/>
    <property type="match status" value="1"/>
</dbReference>
<dbReference type="CDD" id="cd00593">
    <property type="entry name" value="RIBOc"/>
    <property type="match status" value="1"/>
</dbReference>
<reference evidence="11" key="1">
    <citation type="submission" date="2016-10" db="EMBL/GenBank/DDBJ databases">
        <authorList>
            <person name="de Groot N.N."/>
        </authorList>
    </citation>
    <scope>NUCLEOTIDE SEQUENCE</scope>
</reference>
<dbReference type="AlphaFoldDB" id="A0A1W1DM55"/>
<evidence type="ECO:0000259" key="9">
    <source>
        <dbReference type="PROSITE" id="PS50142"/>
    </source>
</evidence>